<dbReference type="STRING" id="1329250.WOSG25_170150"/>
<dbReference type="OrthoDB" id="9805856at2"/>
<dbReference type="Pfam" id="PF06543">
    <property type="entry name" value="Lac_bphage_repr"/>
    <property type="match status" value="1"/>
</dbReference>
<reference evidence="3" key="1">
    <citation type="journal article" date="2014" name="Genome Announc.">
        <title>Draft genome sequence of Weissella oryzae SG25T, isolated from fermented rice grains.</title>
        <authorList>
            <person name="Tanizawa Y."/>
            <person name="Fujisawa T."/>
            <person name="Mochizuki T."/>
            <person name="Kaminuma E."/>
            <person name="Suzuki Y."/>
            <person name="Nakamura Y."/>
            <person name="Tohno M."/>
        </authorList>
    </citation>
    <scope>NUCLEOTIDE SEQUENCE [LARGE SCALE GENOMIC DNA]</scope>
    <source>
        <strain evidence="3">DSM 25784 / JCM 18191 / LMG 30913 / SG25</strain>
    </source>
</reference>
<dbReference type="Gene3D" id="1.10.260.40">
    <property type="entry name" value="lambda repressor-like DNA-binding domains"/>
    <property type="match status" value="1"/>
</dbReference>
<name>A0A069CWU7_WEIOS</name>
<dbReference type="GO" id="GO:0003677">
    <property type="term" value="F:DNA binding"/>
    <property type="evidence" value="ECO:0007669"/>
    <property type="project" value="InterPro"/>
</dbReference>
<dbReference type="Pfam" id="PF01381">
    <property type="entry name" value="HTH_3"/>
    <property type="match status" value="1"/>
</dbReference>
<keyword evidence="3" id="KW-1185">Reference proteome</keyword>
<sequence length="114" mass="12695">MTLFERTKNVSKERGLSLQKTAEKAGLSVNAIYRWKTTNPSPVAIKAVADVLNVSVDYLLGNTDEKNPHSNKNEDSKADLAEIIDDTPILSFNGRPISDRQREIIKQILELGDD</sequence>
<dbReference type="SMART" id="SM00530">
    <property type="entry name" value="HTH_XRE"/>
    <property type="match status" value="1"/>
</dbReference>
<dbReference type="InterPro" id="IPR001387">
    <property type="entry name" value="Cro/C1-type_HTH"/>
</dbReference>
<accession>A0A069CWU7</accession>
<evidence type="ECO:0000259" key="1">
    <source>
        <dbReference type="PROSITE" id="PS50943"/>
    </source>
</evidence>
<protein>
    <submittedName>
        <fullName evidence="2">Possible transcriptional regulator Spx</fullName>
    </submittedName>
</protein>
<dbReference type="EMBL" id="DF820500">
    <property type="protein sequence ID" value="GAK31832.1"/>
    <property type="molecule type" value="Genomic_DNA"/>
</dbReference>
<dbReference type="AlphaFoldDB" id="A0A069CWU7"/>
<dbReference type="InterPro" id="IPR009498">
    <property type="entry name" value="Phage_4268_Orf1_C"/>
</dbReference>
<evidence type="ECO:0000313" key="2">
    <source>
        <dbReference type="EMBL" id="GAK31832.1"/>
    </source>
</evidence>
<dbReference type="CDD" id="cd00093">
    <property type="entry name" value="HTH_XRE"/>
    <property type="match status" value="1"/>
</dbReference>
<gene>
    <name evidence="2" type="ORF">WOSG25_170150</name>
</gene>
<dbReference type="SUPFAM" id="SSF47413">
    <property type="entry name" value="lambda repressor-like DNA-binding domains"/>
    <property type="match status" value="1"/>
</dbReference>
<dbReference type="PROSITE" id="PS50943">
    <property type="entry name" value="HTH_CROC1"/>
    <property type="match status" value="1"/>
</dbReference>
<proteinExistence type="predicted"/>
<feature type="domain" description="HTH cro/C1-type" evidence="1">
    <location>
        <begin position="12"/>
        <end position="59"/>
    </location>
</feature>
<organism evidence="2 3">
    <name type="scientific">Weissella oryzae (strain DSM 25784 / JCM 18191 / LMG 30913 / SG25)</name>
    <dbReference type="NCBI Taxonomy" id="1329250"/>
    <lineage>
        <taxon>Bacteria</taxon>
        <taxon>Bacillati</taxon>
        <taxon>Bacillota</taxon>
        <taxon>Bacilli</taxon>
        <taxon>Lactobacillales</taxon>
        <taxon>Lactobacillaceae</taxon>
        <taxon>Weissella</taxon>
    </lineage>
</organism>
<dbReference type="eggNOG" id="COG1396">
    <property type="taxonomic scope" value="Bacteria"/>
</dbReference>
<dbReference type="Proteomes" id="UP000030643">
    <property type="component" value="Unassembled WGS sequence"/>
</dbReference>
<evidence type="ECO:0000313" key="3">
    <source>
        <dbReference type="Proteomes" id="UP000030643"/>
    </source>
</evidence>
<dbReference type="RefSeq" id="WP_027699754.1">
    <property type="nucleotide sequence ID" value="NZ_DF820500.1"/>
</dbReference>
<dbReference type="InterPro" id="IPR010982">
    <property type="entry name" value="Lambda_DNA-bd_dom_sf"/>
</dbReference>